<dbReference type="Proteomes" id="UP000516148">
    <property type="component" value="Chromosome"/>
</dbReference>
<reference evidence="1 2" key="1">
    <citation type="submission" date="2020-09" db="EMBL/GenBank/DDBJ databases">
        <title>Sphingomonas sp., a new species isolated from pork steak.</title>
        <authorList>
            <person name="Heidler von Heilborn D."/>
        </authorList>
    </citation>
    <scope>NUCLEOTIDE SEQUENCE [LARGE SCALE GENOMIC DNA]</scope>
    <source>
        <strain evidence="2">S8-3T</strain>
    </source>
</reference>
<sequence length="108" mass="12549">MTLSLPADEKDEYFDRLVNRLARELSTGFGYSLEEAEKHLSDFYEDYEKNRPPGWTAADYFWHDDSAVILRLGYDLAGGNSSSLAFLDWRKECWEPLRNGERVPDPPK</sequence>
<dbReference type="RefSeq" id="WP_187762254.1">
    <property type="nucleotide sequence ID" value="NZ_CP061038.1"/>
</dbReference>
<dbReference type="KEGG" id="spap:H3Z74_01435"/>
<proteinExistence type="predicted"/>
<evidence type="ECO:0000313" key="2">
    <source>
        <dbReference type="Proteomes" id="UP000516148"/>
    </source>
</evidence>
<gene>
    <name evidence="1" type="ORF">H3Z74_01435</name>
</gene>
<accession>A0A7H0LJU3</accession>
<dbReference type="EMBL" id="CP061038">
    <property type="protein sequence ID" value="QNQ09946.1"/>
    <property type="molecule type" value="Genomic_DNA"/>
</dbReference>
<evidence type="ECO:0000313" key="1">
    <source>
        <dbReference type="EMBL" id="QNQ09946.1"/>
    </source>
</evidence>
<protein>
    <submittedName>
        <fullName evidence="1">Uncharacterized protein</fullName>
    </submittedName>
</protein>
<keyword evidence="2" id="KW-1185">Reference proteome</keyword>
<name>A0A7H0LJU3_9SPHN</name>
<organism evidence="1 2">
    <name type="scientific">Sphingomonas alpina</name>
    <dbReference type="NCBI Taxonomy" id="653931"/>
    <lineage>
        <taxon>Bacteria</taxon>
        <taxon>Pseudomonadati</taxon>
        <taxon>Pseudomonadota</taxon>
        <taxon>Alphaproteobacteria</taxon>
        <taxon>Sphingomonadales</taxon>
        <taxon>Sphingomonadaceae</taxon>
        <taxon>Sphingomonas</taxon>
    </lineage>
</organism>
<dbReference type="AlphaFoldDB" id="A0A7H0LJU3"/>